<evidence type="ECO:0000313" key="2">
    <source>
        <dbReference type="Proteomes" id="UP000036771"/>
    </source>
</evidence>
<evidence type="ECO:0000313" key="1">
    <source>
        <dbReference type="EMBL" id="GAO98790.1"/>
    </source>
</evidence>
<dbReference type="EMBL" id="BBVC01000092">
    <property type="protein sequence ID" value="GAO98790.1"/>
    <property type="molecule type" value="Genomic_DNA"/>
</dbReference>
<accession>A0A0K8ME21</accession>
<comment type="caution">
    <text evidence="1">The sequence shown here is derived from an EMBL/GenBank/DDBJ whole genome shotgun (WGS) entry which is preliminary data.</text>
</comment>
<dbReference type="InterPro" id="IPR019027">
    <property type="entry name" value="Pilus_biogenesis_CpaD-related"/>
</dbReference>
<gene>
    <name evidence="1" type="ORF">Cva_01459</name>
</gene>
<sequence length="236" mass="26296">MLNKEEKMKASQIILTFGLTTMLSACYIERDVDTTPPHHTSVKRSTLSLHIPFGTHHTGLSHQEAAQLKSYINRASRPGPVYARLVVRKLHTRFDDDMTDTRIQTVVRFLKQAGVASHRIEVIEEGSIKPDKTETESGMWVGIDQYVTLFPECPGFDGQVMDGKVPPEGENHFGCSNEYNFARMLAEPRDIYKGHKLSPSDPVVNSNAIERLRTDKAKALKIEKVDTTSGASGASQ</sequence>
<reference evidence="1 2" key="1">
    <citation type="submission" date="2015-03" db="EMBL/GenBank/DDBJ databases">
        <title>Caedibacter varicaedens, whole genome shotgun sequence.</title>
        <authorList>
            <person name="Suzuki H."/>
            <person name="Dapper A.L."/>
            <person name="Gibson A.K."/>
            <person name="Jackson C."/>
            <person name="Lee H."/>
            <person name="Pejaver V.R."/>
            <person name="Doak T."/>
            <person name="Lynch M."/>
        </authorList>
    </citation>
    <scope>NUCLEOTIDE SEQUENCE [LARGE SCALE GENOMIC DNA]</scope>
</reference>
<dbReference type="STRING" id="1629334.Cva_01459"/>
<proteinExistence type="predicted"/>
<dbReference type="Pfam" id="PF09476">
    <property type="entry name" value="Pilus_CpaD"/>
    <property type="match status" value="1"/>
</dbReference>
<protein>
    <submittedName>
        <fullName evidence="1">Pilus biogenesis CpaD protein</fullName>
    </submittedName>
</protein>
<name>A0A0K8ME21_9PROT</name>
<dbReference type="PROSITE" id="PS51257">
    <property type="entry name" value="PROKAR_LIPOPROTEIN"/>
    <property type="match status" value="1"/>
</dbReference>
<dbReference type="AlphaFoldDB" id="A0A0K8ME21"/>
<keyword evidence="2" id="KW-1185">Reference proteome</keyword>
<organism evidence="1 2">
    <name type="scientific">Caedimonas varicaedens</name>
    <dbReference type="NCBI Taxonomy" id="1629334"/>
    <lineage>
        <taxon>Bacteria</taxon>
        <taxon>Pseudomonadati</taxon>
        <taxon>Pseudomonadota</taxon>
        <taxon>Alphaproteobacteria</taxon>
        <taxon>Holosporales</taxon>
        <taxon>Caedimonadaceae</taxon>
        <taxon>Caedimonas</taxon>
    </lineage>
</organism>
<dbReference type="Proteomes" id="UP000036771">
    <property type="component" value="Unassembled WGS sequence"/>
</dbReference>